<dbReference type="PATRIC" id="fig|1560234.3.peg.813"/>
<accession>A0A1B7XC80</accession>
<dbReference type="RefSeq" id="WP_066855221.1">
    <property type="nucleotide sequence ID" value="NZ_JXMS01000015.1"/>
</dbReference>
<sequence>MHAAESFSAPITLRGKTIQNRLCLAPMAGLGHIAYRAIAAHYGGYGLLFTGMCSARAVPTENRHKSPVFNWQDEELPTLVCQLFGAAPDDMVIAAERVQEENFFGVDINMGCSVSPIVDRQCGADLMRDVDRACEMVEKVRKAVDLPLFVKFRTGWQNESEPAVAFAKMLEQAGADALTFHPRVAPDRRTKRPRIEDIRLVKEAVSIPVFGNGDVWNVASANAMVERTNCDGLAIGRAAISKPWMFAELSEGFEATPETYKETLFMFLDQIEKWYDPTRAIKLYKKYCMYFAANFSFGNRLFGQLIAGDSMETMRANAERCFGDRIPQISKSLNALMMNR</sequence>
<dbReference type="OrthoDB" id="9764501at2"/>
<dbReference type="InterPro" id="IPR001269">
    <property type="entry name" value="DUS_fam"/>
</dbReference>
<evidence type="ECO:0000256" key="8">
    <source>
        <dbReference type="PIRSR" id="PIRSR006621-2"/>
    </source>
</evidence>
<dbReference type="STRING" id="1560234.SP90_09895"/>
<evidence type="ECO:0000313" key="11">
    <source>
        <dbReference type="Proteomes" id="UP000091979"/>
    </source>
</evidence>
<dbReference type="EC" id="1.3.1.-" evidence="6"/>
<evidence type="ECO:0000256" key="4">
    <source>
        <dbReference type="ARBA" id="ARBA00022694"/>
    </source>
</evidence>
<dbReference type="EMBL" id="JXMS01000015">
    <property type="protein sequence ID" value="OBQ51512.1"/>
    <property type="molecule type" value="Genomic_DNA"/>
</dbReference>
<protein>
    <recommendedName>
        <fullName evidence="6">tRNA-dihydrouridine synthase</fullName>
        <ecNumber evidence="6">1.3.1.-</ecNumber>
    </recommendedName>
</protein>
<dbReference type="Pfam" id="PF01207">
    <property type="entry name" value="Dus"/>
    <property type="match status" value="1"/>
</dbReference>
<comment type="caution">
    <text evidence="10">The sequence shown here is derived from an EMBL/GenBank/DDBJ whole genome shotgun (WGS) entry which is preliminary data.</text>
</comment>
<keyword evidence="4 6" id="KW-0819">tRNA processing</keyword>
<dbReference type="CDD" id="cd02801">
    <property type="entry name" value="DUS_like_FMN"/>
    <property type="match status" value="1"/>
</dbReference>
<dbReference type="InterPro" id="IPR035587">
    <property type="entry name" value="DUS-like_FMN-bd"/>
</dbReference>
<feature type="binding site" evidence="8">
    <location>
        <position position="82"/>
    </location>
    <ligand>
        <name>FMN</name>
        <dbReference type="ChEBI" id="CHEBI:58210"/>
    </ligand>
</feature>
<evidence type="ECO:0000256" key="5">
    <source>
        <dbReference type="ARBA" id="ARBA00023002"/>
    </source>
</evidence>
<evidence type="ECO:0000256" key="3">
    <source>
        <dbReference type="ARBA" id="ARBA00022643"/>
    </source>
</evidence>
<dbReference type="PIRSF" id="PIRSF006621">
    <property type="entry name" value="Dus"/>
    <property type="match status" value="1"/>
</dbReference>
<organism evidence="10 11">
    <name type="scientific">Halodesulfovibrio spirochaetisodalis</name>
    <dbReference type="NCBI Taxonomy" id="1560234"/>
    <lineage>
        <taxon>Bacteria</taxon>
        <taxon>Pseudomonadati</taxon>
        <taxon>Thermodesulfobacteriota</taxon>
        <taxon>Desulfovibrionia</taxon>
        <taxon>Desulfovibrionales</taxon>
        <taxon>Desulfovibrionaceae</taxon>
        <taxon>Halodesulfovibrio</taxon>
    </lineage>
</organism>
<feature type="binding site" evidence="8">
    <location>
        <begin position="26"/>
        <end position="28"/>
    </location>
    <ligand>
        <name>FMN</name>
        <dbReference type="ChEBI" id="CHEBI:58210"/>
    </ligand>
</feature>
<keyword evidence="5 6" id="KW-0560">Oxidoreductase</keyword>
<dbReference type="GO" id="GO:0017150">
    <property type="term" value="F:tRNA dihydrouridine synthase activity"/>
    <property type="evidence" value="ECO:0007669"/>
    <property type="project" value="InterPro"/>
</dbReference>
<reference evidence="10 11" key="1">
    <citation type="submission" date="2015-01" db="EMBL/GenBank/DDBJ databases">
        <title>Desulfovibrio sp. JC271 draft genome sequence.</title>
        <authorList>
            <person name="Shivani Y."/>
            <person name="Subhash Y."/>
            <person name="Sasikala C."/>
            <person name="Ramana C.V."/>
        </authorList>
    </citation>
    <scope>NUCLEOTIDE SEQUENCE [LARGE SCALE GENOMIC DNA]</scope>
    <source>
        <strain evidence="10 11">JC271</strain>
    </source>
</reference>
<evidence type="ECO:0000313" key="10">
    <source>
        <dbReference type="EMBL" id="OBQ51512.1"/>
    </source>
</evidence>
<comment type="cofactor">
    <cofactor evidence="1 6 8">
        <name>FMN</name>
        <dbReference type="ChEBI" id="CHEBI:58210"/>
    </cofactor>
</comment>
<evidence type="ECO:0000256" key="1">
    <source>
        <dbReference type="ARBA" id="ARBA00001917"/>
    </source>
</evidence>
<proteinExistence type="inferred from homology"/>
<keyword evidence="11" id="KW-1185">Reference proteome</keyword>
<dbReference type="AlphaFoldDB" id="A0A1B7XC80"/>
<dbReference type="Gene3D" id="3.20.20.70">
    <property type="entry name" value="Aldolase class I"/>
    <property type="match status" value="1"/>
</dbReference>
<dbReference type="PANTHER" id="PTHR11082">
    <property type="entry name" value="TRNA-DIHYDROURIDINE SYNTHASE"/>
    <property type="match status" value="1"/>
</dbReference>
<feature type="binding site" evidence="8">
    <location>
        <position position="181"/>
    </location>
    <ligand>
        <name>FMN</name>
        <dbReference type="ChEBI" id="CHEBI:58210"/>
    </ligand>
</feature>
<comment type="similarity">
    <text evidence="6">Belongs to the dus family.</text>
</comment>
<keyword evidence="3 6" id="KW-0288">FMN</keyword>
<dbReference type="Proteomes" id="UP000091979">
    <property type="component" value="Unassembled WGS sequence"/>
</dbReference>
<name>A0A1B7XC80_9BACT</name>
<comment type="function">
    <text evidence="6">Catalyzes the synthesis of 5,6-dihydrouridine (D), a modified base found in the D-loop of most tRNAs, via the reduction of the C5-C6 double bond in target uridines.</text>
</comment>
<feature type="domain" description="DUS-like FMN-binding" evidence="9">
    <location>
        <begin position="24"/>
        <end position="255"/>
    </location>
</feature>
<evidence type="ECO:0000256" key="7">
    <source>
        <dbReference type="PIRSR" id="PIRSR006621-1"/>
    </source>
</evidence>
<feature type="binding site" evidence="8">
    <location>
        <begin position="236"/>
        <end position="237"/>
    </location>
    <ligand>
        <name>FMN</name>
        <dbReference type="ChEBI" id="CHEBI:58210"/>
    </ligand>
</feature>
<evidence type="ECO:0000259" key="9">
    <source>
        <dbReference type="Pfam" id="PF01207"/>
    </source>
</evidence>
<feature type="active site" description="Proton donor" evidence="7">
    <location>
        <position position="112"/>
    </location>
</feature>
<dbReference type="PANTHER" id="PTHR11082:SF25">
    <property type="entry name" value="DUS-LIKE FMN-BINDING DOMAIN-CONTAINING PROTEIN"/>
    <property type="match status" value="1"/>
</dbReference>
<gene>
    <name evidence="10" type="ORF">SP90_09895</name>
</gene>
<dbReference type="InterPro" id="IPR013785">
    <property type="entry name" value="Aldolase_TIM"/>
</dbReference>
<evidence type="ECO:0000256" key="2">
    <source>
        <dbReference type="ARBA" id="ARBA00022630"/>
    </source>
</evidence>
<keyword evidence="2 6" id="KW-0285">Flavoprotein</keyword>
<evidence type="ECO:0000256" key="6">
    <source>
        <dbReference type="PIRNR" id="PIRNR006621"/>
    </source>
</evidence>
<dbReference type="InterPro" id="IPR018517">
    <property type="entry name" value="tRNA_hU_synthase_CS"/>
</dbReference>
<keyword evidence="8" id="KW-0547">Nucleotide-binding</keyword>
<dbReference type="GO" id="GO:0050660">
    <property type="term" value="F:flavin adenine dinucleotide binding"/>
    <property type="evidence" value="ECO:0007669"/>
    <property type="project" value="InterPro"/>
</dbReference>
<feature type="binding site" evidence="8">
    <location>
        <position position="151"/>
    </location>
    <ligand>
        <name>FMN</name>
        <dbReference type="ChEBI" id="CHEBI:58210"/>
    </ligand>
</feature>
<dbReference type="SUPFAM" id="SSF51395">
    <property type="entry name" value="FMN-linked oxidoreductases"/>
    <property type="match status" value="1"/>
</dbReference>
<dbReference type="PROSITE" id="PS01136">
    <property type="entry name" value="UPF0034"/>
    <property type="match status" value="1"/>
</dbReference>